<gene>
    <name evidence="2" type="ORF">COT25_02585</name>
</gene>
<evidence type="ECO:0000313" key="2">
    <source>
        <dbReference type="EMBL" id="PIS41540.1"/>
    </source>
</evidence>
<keyword evidence="1" id="KW-0472">Membrane</keyword>
<reference evidence="3" key="1">
    <citation type="submission" date="2017-09" db="EMBL/GenBank/DDBJ databases">
        <title>Depth-based differentiation of microbial function through sediment-hosted aquifers and enrichment of novel symbionts in the deep terrestrial subsurface.</title>
        <authorList>
            <person name="Probst A.J."/>
            <person name="Ladd B."/>
            <person name="Jarett J.K."/>
            <person name="Geller-Mcgrath D.E."/>
            <person name="Sieber C.M.K."/>
            <person name="Emerson J.B."/>
            <person name="Anantharaman K."/>
            <person name="Thomas B.C."/>
            <person name="Malmstrom R."/>
            <person name="Stieglmeier M."/>
            <person name="Klingl A."/>
            <person name="Woyke T."/>
            <person name="Ryan C.M."/>
            <person name="Banfield J.F."/>
        </authorList>
    </citation>
    <scope>NUCLEOTIDE SEQUENCE [LARGE SCALE GENOMIC DNA]</scope>
</reference>
<comment type="caution">
    <text evidence="2">The sequence shown here is derived from an EMBL/GenBank/DDBJ whole genome shotgun (WGS) entry which is preliminary data.</text>
</comment>
<feature type="non-terminal residue" evidence="2">
    <location>
        <position position="1"/>
    </location>
</feature>
<feature type="transmembrane region" description="Helical" evidence="1">
    <location>
        <begin position="12"/>
        <end position="33"/>
    </location>
</feature>
<keyword evidence="1" id="KW-0812">Transmembrane</keyword>
<name>A0A2H0YSV2_9BACT</name>
<protein>
    <submittedName>
        <fullName evidence="2">Uncharacterized protein</fullName>
    </submittedName>
</protein>
<evidence type="ECO:0000256" key="1">
    <source>
        <dbReference type="SAM" id="Phobius"/>
    </source>
</evidence>
<proteinExistence type="predicted"/>
<evidence type="ECO:0000313" key="3">
    <source>
        <dbReference type="Proteomes" id="UP000228711"/>
    </source>
</evidence>
<accession>A0A2H0YSV2</accession>
<dbReference type="EMBL" id="PEXV01000087">
    <property type="protein sequence ID" value="PIS41540.1"/>
    <property type="molecule type" value="Genomic_DNA"/>
</dbReference>
<sequence>EEASAMLEKVEILGMVALDILIVGLIVIIKIVMDLGACLATHPVDTVLDPSSCYANPTQ</sequence>
<organism evidence="2 3">
    <name type="scientific">Candidatus Kerfeldbacteria bacterium CG08_land_8_20_14_0_20_42_7</name>
    <dbReference type="NCBI Taxonomy" id="2014245"/>
    <lineage>
        <taxon>Bacteria</taxon>
        <taxon>Candidatus Kerfeldiibacteriota</taxon>
    </lineage>
</organism>
<dbReference type="AlphaFoldDB" id="A0A2H0YSV2"/>
<keyword evidence="1" id="KW-1133">Transmembrane helix</keyword>
<dbReference type="Proteomes" id="UP000228711">
    <property type="component" value="Unassembled WGS sequence"/>
</dbReference>